<dbReference type="Proteomes" id="UP000078492">
    <property type="component" value="Unassembled WGS sequence"/>
</dbReference>
<protein>
    <recommendedName>
        <fullName evidence="3">Transposase Tc1-like domain-containing protein</fullName>
    </recommendedName>
</protein>
<evidence type="ECO:0000313" key="1">
    <source>
        <dbReference type="EMBL" id="KYN08835.1"/>
    </source>
</evidence>
<dbReference type="PANTHER" id="PTHR47326">
    <property type="entry name" value="TRANSPOSABLE ELEMENT TC3 TRANSPOSASE-LIKE PROTEIN"/>
    <property type="match status" value="1"/>
</dbReference>
<accession>A0A151IR66</accession>
<gene>
    <name evidence="1" type="ORF">ALC57_19056</name>
</gene>
<dbReference type="AlphaFoldDB" id="A0A151IR66"/>
<reference evidence="1 2" key="1">
    <citation type="submission" date="2015-09" db="EMBL/GenBank/DDBJ databases">
        <title>Trachymyrmex cornetzi WGS genome.</title>
        <authorList>
            <person name="Nygaard S."/>
            <person name="Hu H."/>
            <person name="Boomsma J."/>
            <person name="Zhang G."/>
        </authorList>
    </citation>
    <scope>NUCLEOTIDE SEQUENCE [LARGE SCALE GENOMIC DNA]</scope>
    <source>
        <strain evidence="1">Tcor2-1</strain>
        <tissue evidence="1">Whole body</tissue>
    </source>
</reference>
<evidence type="ECO:0008006" key="3">
    <source>
        <dbReference type="Google" id="ProtNLM"/>
    </source>
</evidence>
<dbReference type="PANTHER" id="PTHR47326:SF1">
    <property type="entry name" value="HTH PSQ-TYPE DOMAIN-CONTAINING PROTEIN"/>
    <property type="match status" value="1"/>
</dbReference>
<evidence type="ECO:0000313" key="2">
    <source>
        <dbReference type="Proteomes" id="UP000078492"/>
    </source>
</evidence>
<proteinExistence type="predicted"/>
<keyword evidence="2" id="KW-1185">Reference proteome</keyword>
<dbReference type="EMBL" id="KQ981158">
    <property type="protein sequence ID" value="KYN08835.1"/>
    <property type="molecule type" value="Genomic_DNA"/>
</dbReference>
<organism evidence="1 2">
    <name type="scientific">Trachymyrmex cornetzi</name>
    <dbReference type="NCBI Taxonomy" id="471704"/>
    <lineage>
        <taxon>Eukaryota</taxon>
        <taxon>Metazoa</taxon>
        <taxon>Ecdysozoa</taxon>
        <taxon>Arthropoda</taxon>
        <taxon>Hexapoda</taxon>
        <taxon>Insecta</taxon>
        <taxon>Pterygota</taxon>
        <taxon>Neoptera</taxon>
        <taxon>Endopterygota</taxon>
        <taxon>Hymenoptera</taxon>
        <taxon>Apocrita</taxon>
        <taxon>Aculeata</taxon>
        <taxon>Formicoidea</taxon>
        <taxon>Formicidae</taxon>
        <taxon>Myrmicinae</taxon>
        <taxon>Trachymyrmex</taxon>
    </lineage>
</organism>
<sequence>MENSPIQHIYSPDVAPSNCHLFQLSSTQSPKHLYSRVSTRQIERELGIPKSTSHRILTTHNFHPYHITLTQQLTLNDFQQRLEFCRWAQIMLNRDRTFFRFVLFSDEATFHNTR</sequence>
<name>A0A151IR66_9HYME</name>